<dbReference type="PROSITE" id="PS50158">
    <property type="entry name" value="ZF_CCHC"/>
    <property type="match status" value="1"/>
</dbReference>
<dbReference type="SMART" id="SM00343">
    <property type="entry name" value="ZnF_C2HC"/>
    <property type="match status" value="1"/>
</dbReference>
<sequence length="274" mass="30615">MADTKQEATEQTAGQNDDKIQPAGSKSVPQQSSASESQKSASKRELNKLKKDQLVDLAFSLNKTVSDIRNASASVIDKTSKATPSDPLSGELIKKMNNIAKILANELIYDHDFEDEIPKDIHGQYDSIRAYRRPENKFDSCQPIFGEKDRNENLMIGINSNKAYKGGRSFKKHTSSNFSLRKRKNNKDGPKSGIKCFKCNKMGHKAKNCRVKQDNNVFKKDTYENNSQKYKGKTVPVCKASSDSILSIVKFVNGTRVKLDPDSGIVEFIISNKI</sequence>
<dbReference type="GO" id="GO:0003676">
    <property type="term" value="F:nucleic acid binding"/>
    <property type="evidence" value="ECO:0007669"/>
    <property type="project" value="InterPro"/>
</dbReference>
<gene>
    <name evidence="4" type="ORF">OXX778_LOCUS3505</name>
</gene>
<name>A0A813P0C6_9BILA</name>
<evidence type="ECO:0000313" key="5">
    <source>
        <dbReference type="Proteomes" id="UP000663879"/>
    </source>
</evidence>
<feature type="region of interest" description="Disordered" evidence="2">
    <location>
        <begin position="168"/>
        <end position="190"/>
    </location>
</feature>
<feature type="compositionally biased region" description="Basic residues" evidence="2">
    <location>
        <begin position="168"/>
        <end position="185"/>
    </location>
</feature>
<keyword evidence="1" id="KW-0863">Zinc-finger</keyword>
<keyword evidence="1" id="KW-0862">Zinc</keyword>
<evidence type="ECO:0000259" key="3">
    <source>
        <dbReference type="PROSITE" id="PS50158"/>
    </source>
</evidence>
<feature type="domain" description="CCHC-type" evidence="3">
    <location>
        <begin position="195"/>
        <end position="210"/>
    </location>
</feature>
<dbReference type="SUPFAM" id="SSF57756">
    <property type="entry name" value="Retrovirus zinc finger-like domains"/>
    <property type="match status" value="1"/>
</dbReference>
<protein>
    <recommendedName>
        <fullName evidence="3">CCHC-type domain-containing protein</fullName>
    </recommendedName>
</protein>
<feature type="compositionally biased region" description="Low complexity" evidence="2">
    <location>
        <begin position="30"/>
        <end position="40"/>
    </location>
</feature>
<proteinExistence type="predicted"/>
<dbReference type="Gene3D" id="4.10.60.10">
    <property type="entry name" value="Zinc finger, CCHC-type"/>
    <property type="match status" value="1"/>
</dbReference>
<reference evidence="4" key="1">
    <citation type="submission" date="2021-02" db="EMBL/GenBank/DDBJ databases">
        <authorList>
            <person name="Nowell W R."/>
        </authorList>
    </citation>
    <scope>NUCLEOTIDE SEQUENCE</scope>
    <source>
        <strain evidence="4">Ploen Becks lab</strain>
    </source>
</reference>
<organism evidence="4 5">
    <name type="scientific">Brachionus calyciflorus</name>
    <dbReference type="NCBI Taxonomy" id="104777"/>
    <lineage>
        <taxon>Eukaryota</taxon>
        <taxon>Metazoa</taxon>
        <taxon>Spiralia</taxon>
        <taxon>Gnathifera</taxon>
        <taxon>Rotifera</taxon>
        <taxon>Eurotatoria</taxon>
        <taxon>Monogononta</taxon>
        <taxon>Pseudotrocha</taxon>
        <taxon>Ploima</taxon>
        <taxon>Brachionidae</taxon>
        <taxon>Brachionus</taxon>
    </lineage>
</organism>
<dbReference type="GO" id="GO:0008270">
    <property type="term" value="F:zinc ion binding"/>
    <property type="evidence" value="ECO:0007669"/>
    <property type="project" value="UniProtKB-KW"/>
</dbReference>
<accession>A0A813P0C6</accession>
<dbReference type="InterPro" id="IPR001878">
    <property type="entry name" value="Znf_CCHC"/>
</dbReference>
<dbReference type="Pfam" id="PF00098">
    <property type="entry name" value="zf-CCHC"/>
    <property type="match status" value="1"/>
</dbReference>
<dbReference type="AlphaFoldDB" id="A0A813P0C6"/>
<dbReference type="EMBL" id="CAJNOC010000312">
    <property type="protein sequence ID" value="CAF0743195.1"/>
    <property type="molecule type" value="Genomic_DNA"/>
</dbReference>
<evidence type="ECO:0000256" key="1">
    <source>
        <dbReference type="PROSITE-ProRule" id="PRU00047"/>
    </source>
</evidence>
<comment type="caution">
    <text evidence="4">The sequence shown here is derived from an EMBL/GenBank/DDBJ whole genome shotgun (WGS) entry which is preliminary data.</text>
</comment>
<keyword evidence="1" id="KW-0479">Metal-binding</keyword>
<evidence type="ECO:0000313" key="4">
    <source>
        <dbReference type="EMBL" id="CAF0743195.1"/>
    </source>
</evidence>
<dbReference type="Proteomes" id="UP000663879">
    <property type="component" value="Unassembled WGS sequence"/>
</dbReference>
<dbReference type="InterPro" id="IPR036875">
    <property type="entry name" value="Znf_CCHC_sf"/>
</dbReference>
<feature type="region of interest" description="Disordered" evidence="2">
    <location>
        <begin position="1"/>
        <end position="47"/>
    </location>
</feature>
<evidence type="ECO:0000256" key="2">
    <source>
        <dbReference type="SAM" id="MobiDB-lite"/>
    </source>
</evidence>
<keyword evidence="5" id="KW-1185">Reference proteome</keyword>